<proteinExistence type="predicted"/>
<comment type="caution">
    <text evidence="3">The sequence shown here is derived from an EMBL/GenBank/DDBJ whole genome shotgun (WGS) entry which is preliminary data.</text>
</comment>
<dbReference type="PROSITE" id="PS50088">
    <property type="entry name" value="ANK_REPEAT"/>
    <property type="match status" value="2"/>
</dbReference>
<dbReference type="PANTHER" id="PTHR24171:SF9">
    <property type="entry name" value="ANKYRIN REPEAT DOMAIN-CONTAINING PROTEIN 39"/>
    <property type="match status" value="1"/>
</dbReference>
<organism evidence="3 4">
    <name type="scientific">Paramuricea clavata</name>
    <name type="common">Red gorgonian</name>
    <name type="synonym">Violescent sea-whip</name>
    <dbReference type="NCBI Taxonomy" id="317549"/>
    <lineage>
        <taxon>Eukaryota</taxon>
        <taxon>Metazoa</taxon>
        <taxon>Cnidaria</taxon>
        <taxon>Anthozoa</taxon>
        <taxon>Octocorallia</taxon>
        <taxon>Malacalcyonacea</taxon>
        <taxon>Plexauridae</taxon>
        <taxon>Paramuricea</taxon>
    </lineage>
</organism>
<dbReference type="Gene3D" id="1.25.40.20">
    <property type="entry name" value="Ankyrin repeat-containing domain"/>
    <property type="match status" value="2"/>
</dbReference>
<reference evidence="3" key="1">
    <citation type="submission" date="2020-04" db="EMBL/GenBank/DDBJ databases">
        <authorList>
            <person name="Alioto T."/>
            <person name="Alioto T."/>
            <person name="Gomez Garrido J."/>
        </authorList>
    </citation>
    <scope>NUCLEOTIDE SEQUENCE</scope>
    <source>
        <strain evidence="3">A484AB</strain>
    </source>
</reference>
<feature type="non-terminal residue" evidence="3">
    <location>
        <position position="1"/>
    </location>
</feature>
<dbReference type="PANTHER" id="PTHR24171">
    <property type="entry name" value="ANKYRIN REPEAT DOMAIN-CONTAINING PROTEIN 39-RELATED"/>
    <property type="match status" value="1"/>
</dbReference>
<dbReference type="InterPro" id="IPR002110">
    <property type="entry name" value="Ankyrin_rpt"/>
</dbReference>
<evidence type="ECO:0000313" key="3">
    <source>
        <dbReference type="EMBL" id="CAB3995959.1"/>
    </source>
</evidence>
<keyword evidence="1" id="KW-0677">Repeat</keyword>
<evidence type="ECO:0000256" key="1">
    <source>
        <dbReference type="ARBA" id="ARBA00022737"/>
    </source>
</evidence>
<protein>
    <submittedName>
        <fullName evidence="3">Ankyrin repeat domain</fullName>
    </submittedName>
</protein>
<keyword evidence="2" id="KW-0040">ANK repeat</keyword>
<evidence type="ECO:0000256" key="2">
    <source>
        <dbReference type="ARBA" id="ARBA00023043"/>
    </source>
</evidence>
<dbReference type="PROSITE" id="PS50297">
    <property type="entry name" value="ANK_REP_REGION"/>
    <property type="match status" value="2"/>
</dbReference>
<dbReference type="AlphaFoldDB" id="A0A6S7GZY0"/>
<dbReference type="EMBL" id="CACRXK020002768">
    <property type="protein sequence ID" value="CAB3995959.1"/>
    <property type="molecule type" value="Genomic_DNA"/>
</dbReference>
<keyword evidence="4" id="KW-1185">Reference proteome</keyword>
<dbReference type="InterPro" id="IPR036770">
    <property type="entry name" value="Ankyrin_rpt-contain_sf"/>
</dbReference>
<name>A0A6S7GZY0_PARCT</name>
<evidence type="ECO:0000313" key="4">
    <source>
        <dbReference type="Proteomes" id="UP001152795"/>
    </source>
</evidence>
<dbReference type="Proteomes" id="UP001152795">
    <property type="component" value="Unassembled WGS sequence"/>
</dbReference>
<dbReference type="SUPFAM" id="SSF48403">
    <property type="entry name" value="Ankyrin repeat"/>
    <property type="match status" value="1"/>
</dbReference>
<dbReference type="OrthoDB" id="194358at2759"/>
<dbReference type="Pfam" id="PF12796">
    <property type="entry name" value="Ank_2"/>
    <property type="match status" value="1"/>
</dbReference>
<dbReference type="SMART" id="SM00248">
    <property type="entry name" value="ANK"/>
    <property type="match status" value="2"/>
</dbReference>
<accession>A0A6S7GZY0</accession>
<sequence>RKARLTDSYLSWALKFFNGRFFQFYHQDTRDTYDEHGRTLLYLACKSGFTDIVKMLLKNDADNNKIQKDGSTPLHAAAYFGHPQVVELLFEYVARTDIKNSWAGKKVSGSYERYAKMENEPVYPEYRVEKTVILRVESERNVVVHSVVFIRTKKLQDPSISYDKMTNLLCKAPKSLVRTLSRRHKNSSTKC</sequence>
<gene>
    <name evidence="3" type="ORF">PACLA_8A057769</name>
</gene>